<accession>U2FJQ1</accession>
<name>U2FJQ1_9MOLU</name>
<dbReference type="AlphaFoldDB" id="U2FJQ1"/>
<evidence type="ECO:0000313" key="2">
    <source>
        <dbReference type="EMBL" id="ERJ11484.1"/>
    </source>
</evidence>
<keyword evidence="1" id="KW-0472">Membrane</keyword>
<dbReference type="EMBL" id="AFNU02000010">
    <property type="protein sequence ID" value="ERJ11484.1"/>
    <property type="molecule type" value="Genomic_DNA"/>
</dbReference>
<sequence length="42" mass="4638">MDLSTVLTEKVLTIALIIINFLIIIIGVGYIAIKNNHSNKNI</sequence>
<keyword evidence="1" id="KW-1133">Transmembrane helix</keyword>
<reference evidence="2 3" key="1">
    <citation type="journal article" date="2011" name="J. Bacteriol.">
        <title>Genome sequence of Haloplasma contractile, an unusual contractile bacterium from a deep-sea anoxic brine lake.</title>
        <authorList>
            <person name="Antunes A."/>
            <person name="Alam I."/>
            <person name="El Dorry H."/>
            <person name="Siam R."/>
            <person name="Robertson A."/>
            <person name="Bajic V.B."/>
            <person name="Stingl U."/>
        </authorList>
    </citation>
    <scope>NUCLEOTIDE SEQUENCE [LARGE SCALE GENOMIC DNA]</scope>
    <source>
        <strain evidence="2 3">SSD-17B</strain>
    </source>
</reference>
<evidence type="ECO:0000256" key="1">
    <source>
        <dbReference type="SAM" id="Phobius"/>
    </source>
</evidence>
<keyword evidence="3" id="KW-1185">Reference proteome</keyword>
<protein>
    <submittedName>
        <fullName evidence="2">Uncharacterized protein</fullName>
    </submittedName>
</protein>
<dbReference type="RefSeq" id="WP_008827042.1">
    <property type="nucleotide sequence ID" value="NZ_AFNU02000010.1"/>
</dbReference>
<organism evidence="2 3">
    <name type="scientific">Haloplasma contractile SSD-17B</name>
    <dbReference type="NCBI Taxonomy" id="1033810"/>
    <lineage>
        <taxon>Bacteria</taxon>
        <taxon>Bacillati</taxon>
        <taxon>Mycoplasmatota</taxon>
        <taxon>Mollicutes</taxon>
        <taxon>Haloplasmatales</taxon>
        <taxon>Haloplasmataceae</taxon>
        <taxon>Haloplasma</taxon>
    </lineage>
</organism>
<comment type="caution">
    <text evidence="2">The sequence shown here is derived from an EMBL/GenBank/DDBJ whole genome shotgun (WGS) entry which is preliminary data.</text>
</comment>
<evidence type="ECO:0000313" key="3">
    <source>
        <dbReference type="Proteomes" id="UP000005707"/>
    </source>
</evidence>
<feature type="transmembrane region" description="Helical" evidence="1">
    <location>
        <begin position="12"/>
        <end position="33"/>
    </location>
</feature>
<reference evidence="2 3" key="2">
    <citation type="journal article" date="2013" name="PLoS ONE">
        <title>INDIGO - INtegrated Data Warehouse of MIcrobial GenOmes with Examples from the Red Sea Extremophiles.</title>
        <authorList>
            <person name="Alam I."/>
            <person name="Antunes A."/>
            <person name="Kamau A.A."/>
            <person name="Ba Alawi W."/>
            <person name="Kalkatawi M."/>
            <person name="Stingl U."/>
            <person name="Bajic V.B."/>
        </authorList>
    </citation>
    <scope>NUCLEOTIDE SEQUENCE [LARGE SCALE GENOMIC DNA]</scope>
    <source>
        <strain evidence="2 3">SSD-17B</strain>
    </source>
</reference>
<keyword evidence="1" id="KW-0812">Transmembrane</keyword>
<dbReference type="Proteomes" id="UP000005707">
    <property type="component" value="Unassembled WGS sequence"/>
</dbReference>
<gene>
    <name evidence="2" type="ORF">HLPCO_002396</name>
</gene>
<dbReference type="InParanoid" id="U2FJQ1"/>
<proteinExistence type="predicted"/>